<gene>
    <name evidence="1" type="ORF">ACFQZI_12680</name>
</gene>
<keyword evidence="2" id="KW-1185">Reference proteome</keyword>
<reference evidence="2" key="1">
    <citation type="journal article" date="2019" name="Int. J. Syst. Evol. Microbiol.">
        <title>The Global Catalogue of Microorganisms (GCM) 10K type strain sequencing project: providing services to taxonomists for standard genome sequencing and annotation.</title>
        <authorList>
            <consortium name="The Broad Institute Genomics Platform"/>
            <consortium name="The Broad Institute Genome Sequencing Center for Infectious Disease"/>
            <person name="Wu L."/>
            <person name="Ma J."/>
        </authorList>
    </citation>
    <scope>NUCLEOTIDE SEQUENCE [LARGE SCALE GENOMIC DNA]</scope>
    <source>
        <strain evidence="2">CCUG 60742</strain>
    </source>
</reference>
<comment type="caution">
    <text evidence="1">The sequence shown here is derived from an EMBL/GenBank/DDBJ whole genome shotgun (WGS) entry which is preliminary data.</text>
</comment>
<evidence type="ECO:0000313" key="1">
    <source>
        <dbReference type="EMBL" id="MFD0765710.1"/>
    </source>
</evidence>
<dbReference type="EMBL" id="JBHTIA010000009">
    <property type="protein sequence ID" value="MFD0765710.1"/>
    <property type="molecule type" value="Genomic_DNA"/>
</dbReference>
<name>A0ABW2ZHL4_9SPHI</name>
<accession>A0ABW2ZHL4</accession>
<sequence>MKRINKQFPIAVLHELRDFEKTKKAPNNLFYLDDSGDHLFKAVDQEKTSDFYFRISNYSEKHGYHVTMKPGSVNDVESRSFYLKAESLDNFFKVWYNCLEEYAKFEEEDKDPFLKNLEDQFLDGLNLNDENKNEPLSVKQIFLLEENLSQIINEIRNYETEENSEQIAEIIEDAANLRSDLGNQTKEWIAKKFSTILAKITKEGPEILKGIFKEVGKQFLTQGVKYLFEHGDKLIL</sequence>
<evidence type="ECO:0000313" key="2">
    <source>
        <dbReference type="Proteomes" id="UP001597073"/>
    </source>
</evidence>
<proteinExistence type="predicted"/>
<dbReference type="Proteomes" id="UP001597073">
    <property type="component" value="Unassembled WGS sequence"/>
</dbReference>
<organism evidence="1 2">
    <name type="scientific">Mucilaginibacter lutimaris</name>
    <dbReference type="NCBI Taxonomy" id="931629"/>
    <lineage>
        <taxon>Bacteria</taxon>
        <taxon>Pseudomonadati</taxon>
        <taxon>Bacteroidota</taxon>
        <taxon>Sphingobacteriia</taxon>
        <taxon>Sphingobacteriales</taxon>
        <taxon>Sphingobacteriaceae</taxon>
        <taxon>Mucilaginibacter</taxon>
    </lineage>
</organism>
<dbReference type="RefSeq" id="WP_377142968.1">
    <property type="nucleotide sequence ID" value="NZ_JBHTIA010000009.1"/>
</dbReference>
<protein>
    <submittedName>
        <fullName evidence="1">Uncharacterized protein</fullName>
    </submittedName>
</protein>